<organism evidence="1 2">
    <name type="scientific">Tenacibaculum skagerrakense</name>
    <dbReference type="NCBI Taxonomy" id="186571"/>
    <lineage>
        <taxon>Bacteria</taxon>
        <taxon>Pseudomonadati</taxon>
        <taxon>Bacteroidota</taxon>
        <taxon>Flavobacteriia</taxon>
        <taxon>Flavobacteriales</taxon>
        <taxon>Flavobacteriaceae</taxon>
        <taxon>Tenacibaculum</taxon>
    </lineage>
</organism>
<accession>A0A4R2NN22</accession>
<dbReference type="EMBL" id="SLXM01000010">
    <property type="protein sequence ID" value="TCP22922.1"/>
    <property type="molecule type" value="Genomic_DNA"/>
</dbReference>
<proteinExistence type="predicted"/>
<keyword evidence="2" id="KW-1185">Reference proteome</keyword>
<evidence type="ECO:0008006" key="3">
    <source>
        <dbReference type="Google" id="ProtNLM"/>
    </source>
</evidence>
<sequence>MSFKGIVNGFLHFVSIKRITQHDILYLCHDNSRPVNFLNKLYSPLIDSINIQLQKVSGITLALPFSKYSGKKVFGNVVNLNLYFVWGILVRLIKFRSIRLKDSKKDPIVKFYGRLLDVIKPKVIIGIQPSVEICLAAKMRGIKTYDVQHGIIEFDDEFSYYSMGKRSKINNEGFPDYILCRNQHTVSKIKKNDIFNFSTPILIGNLNQYFFSEIYKVNDKIDLHSSNKSTVLVTLQPFYDKEFERENSIGGVVFPKLLLNLIEKQCYNFIIKLHPSQIQNPEINKKIISEFTNLFGSNDNVDYEICNLKPLEFSLTKANLHVTFNSACLFDALDYGVPTVLLDKDIKRLENYFGNLLSSNIVHVDDGTGIDIKELIENSKIQNSDYLTDFLKFKEKLLQDILATYE</sequence>
<evidence type="ECO:0000313" key="1">
    <source>
        <dbReference type="EMBL" id="TCP22922.1"/>
    </source>
</evidence>
<protein>
    <recommendedName>
        <fullName evidence="3">CDP-glycerol:poly(Glycerophosphate) glycerophosphotransferase</fullName>
    </recommendedName>
</protein>
<dbReference type="AlphaFoldDB" id="A0A4R2NN22"/>
<name>A0A4R2NN22_9FLAO</name>
<comment type="caution">
    <text evidence="1">The sequence shown here is derived from an EMBL/GenBank/DDBJ whole genome shotgun (WGS) entry which is preliminary data.</text>
</comment>
<gene>
    <name evidence="1" type="ORF">EV195_11051</name>
</gene>
<reference evidence="1 2" key="1">
    <citation type="submission" date="2019-03" db="EMBL/GenBank/DDBJ databases">
        <title>Genomic Encyclopedia of Type Strains, Phase IV (KMG-IV): sequencing the most valuable type-strain genomes for metagenomic binning, comparative biology and taxonomic classification.</title>
        <authorList>
            <person name="Goeker M."/>
        </authorList>
    </citation>
    <scope>NUCLEOTIDE SEQUENCE [LARGE SCALE GENOMIC DNA]</scope>
    <source>
        <strain evidence="1 2">DSM 14836</strain>
    </source>
</reference>
<evidence type="ECO:0000313" key="2">
    <source>
        <dbReference type="Proteomes" id="UP000294564"/>
    </source>
</evidence>
<dbReference type="Proteomes" id="UP000294564">
    <property type="component" value="Unassembled WGS sequence"/>
</dbReference>